<organism evidence="1">
    <name type="scientific">Muribaculaceae bacterium Z82</name>
    <dbReference type="NCBI Taxonomy" id="2304548"/>
    <lineage>
        <taxon>Bacteria</taxon>
        <taxon>Pseudomonadati</taxon>
        <taxon>Bacteroidota</taxon>
        <taxon>Bacteroidia</taxon>
        <taxon>Bacteroidales</taxon>
        <taxon>Muribaculaceae</taxon>
    </lineage>
</organism>
<dbReference type="AlphaFoldDB" id="A0A7C9JMR8"/>
<gene>
    <name evidence="1" type="ORF">D1639_03435</name>
</gene>
<reference evidence="1" key="1">
    <citation type="submission" date="2018-08" db="EMBL/GenBank/DDBJ databases">
        <title>Murine metabolic-syndrome-specific gut microbial biobank.</title>
        <authorList>
            <person name="Liu C."/>
        </authorList>
    </citation>
    <scope>NUCLEOTIDE SEQUENCE [LARGE SCALE GENOMIC DNA]</scope>
    <source>
        <strain evidence="1">Z82</strain>
    </source>
</reference>
<evidence type="ECO:0000313" key="1">
    <source>
        <dbReference type="EMBL" id="NBI34098.1"/>
    </source>
</evidence>
<proteinExistence type="predicted"/>
<accession>A0A7C9JMR8</accession>
<sequence length="127" mass="13758">MGVYSSVAIASTKEGYERIIARAAELAATRGIKHPLVGKDPAGWDGGPRVFEERDGCVAFGWKCVKFAGYEGWGDVMAVRDAIKDARGEGYPVEVAIAVDETGYSEKPEYEEALALHVDVSLETVIY</sequence>
<comment type="caution">
    <text evidence="1">The sequence shown here is derived from an EMBL/GenBank/DDBJ whole genome shotgun (WGS) entry which is preliminary data.</text>
</comment>
<protein>
    <submittedName>
        <fullName evidence="1">Uncharacterized protein</fullName>
    </submittedName>
</protein>
<dbReference type="EMBL" id="QWKH01000014">
    <property type="protein sequence ID" value="NBI34098.1"/>
    <property type="molecule type" value="Genomic_DNA"/>
</dbReference>
<name>A0A7C9JMR8_9BACT</name>